<accession>A0A7L5BUZ4</accession>
<keyword evidence="2" id="KW-0378">Hydrolase</keyword>
<feature type="transmembrane region" description="Helical" evidence="1">
    <location>
        <begin position="58"/>
        <end position="81"/>
    </location>
</feature>
<name>A0A7L5BUZ4_9RHOB</name>
<keyword evidence="2" id="KW-0645">Protease</keyword>
<dbReference type="Gene3D" id="2.40.70.10">
    <property type="entry name" value="Acid Proteases"/>
    <property type="match status" value="1"/>
</dbReference>
<dbReference type="CDD" id="cd05483">
    <property type="entry name" value="retropepsin_like_bacteria"/>
    <property type="match status" value="1"/>
</dbReference>
<keyword evidence="3" id="KW-1185">Reference proteome</keyword>
<dbReference type="InterPro" id="IPR034122">
    <property type="entry name" value="Retropepsin-like_bacterial"/>
</dbReference>
<dbReference type="GO" id="GO:0006508">
    <property type="term" value="P:proteolysis"/>
    <property type="evidence" value="ECO:0007669"/>
    <property type="project" value="UniProtKB-KW"/>
</dbReference>
<dbReference type="InterPro" id="IPR021109">
    <property type="entry name" value="Peptidase_aspartic_dom_sf"/>
</dbReference>
<evidence type="ECO:0000313" key="2">
    <source>
        <dbReference type="EMBL" id="QIE55141.1"/>
    </source>
</evidence>
<protein>
    <submittedName>
        <fullName evidence="2">TIGR02281 family clan AA aspartic protease</fullName>
        <ecNumber evidence="2">3.4.23.-</ecNumber>
    </submittedName>
</protein>
<evidence type="ECO:0000256" key="1">
    <source>
        <dbReference type="SAM" id="Phobius"/>
    </source>
</evidence>
<keyword evidence="1" id="KW-0812">Transmembrane</keyword>
<dbReference type="Proteomes" id="UP000503336">
    <property type="component" value="Chromosome"/>
</dbReference>
<dbReference type="AlphaFoldDB" id="A0A7L5BUZ4"/>
<evidence type="ECO:0000313" key="3">
    <source>
        <dbReference type="Proteomes" id="UP000503336"/>
    </source>
</evidence>
<dbReference type="GO" id="GO:0008233">
    <property type="term" value="F:peptidase activity"/>
    <property type="evidence" value="ECO:0007669"/>
    <property type="project" value="UniProtKB-KW"/>
</dbReference>
<proteinExistence type="predicted"/>
<keyword evidence="1" id="KW-0472">Membrane</keyword>
<gene>
    <name evidence="2" type="ORF">G5B40_06555</name>
</gene>
<dbReference type="NCBIfam" id="TIGR02281">
    <property type="entry name" value="clan_AA_DTGA"/>
    <property type="match status" value="1"/>
</dbReference>
<dbReference type="KEGG" id="hdh:G5B40_06555"/>
<dbReference type="InterPro" id="IPR011969">
    <property type="entry name" value="Clan_AA_Asp_peptidase_C"/>
</dbReference>
<sequence>MLFWPLALIALIAIVIAQLSATFPDALRAEGSSEKLIYLALLLVFILAYGFRRREVRLGPMALMGVGWLAAFAALLVAYTYREEARMVFDRVRGEVSPTIAIARDDGEVELRKAWDGHFRAMALVNGARVGMLVDTGASVVLLSYEDAAAAGLDPEHLAFTQPVTTANGRSHVAPVILESVAIGAVGLSSVRAAVAEEGKLKSSLLGMSFLGRLQETSFRGDSLILRN</sequence>
<reference evidence="2 3" key="1">
    <citation type="submission" date="2020-02" db="EMBL/GenBank/DDBJ databases">
        <title>complete genome sequence of Rhodobacteraceae bacterium.</title>
        <authorList>
            <person name="Park J."/>
            <person name="Kim Y.-S."/>
            <person name="Kim K.-H."/>
        </authorList>
    </citation>
    <scope>NUCLEOTIDE SEQUENCE [LARGE SCALE GENOMIC DNA]</scope>
    <source>
        <strain evidence="2 3">RR4-56</strain>
    </source>
</reference>
<organism evidence="2 3">
    <name type="scientific">Pikeienuella piscinae</name>
    <dbReference type="NCBI Taxonomy" id="2748098"/>
    <lineage>
        <taxon>Bacteria</taxon>
        <taxon>Pseudomonadati</taxon>
        <taxon>Pseudomonadota</taxon>
        <taxon>Alphaproteobacteria</taxon>
        <taxon>Rhodobacterales</taxon>
        <taxon>Paracoccaceae</taxon>
        <taxon>Pikeienuella</taxon>
    </lineage>
</organism>
<feature type="transmembrane region" description="Helical" evidence="1">
    <location>
        <begin position="36"/>
        <end position="52"/>
    </location>
</feature>
<dbReference type="Pfam" id="PF13975">
    <property type="entry name" value="gag-asp_proteas"/>
    <property type="match status" value="1"/>
</dbReference>
<dbReference type="SUPFAM" id="SSF50630">
    <property type="entry name" value="Acid proteases"/>
    <property type="match status" value="1"/>
</dbReference>
<dbReference type="EMBL" id="CP049056">
    <property type="protein sequence ID" value="QIE55141.1"/>
    <property type="molecule type" value="Genomic_DNA"/>
</dbReference>
<dbReference type="RefSeq" id="WP_165096552.1">
    <property type="nucleotide sequence ID" value="NZ_CP049056.1"/>
</dbReference>
<keyword evidence="1" id="KW-1133">Transmembrane helix</keyword>
<dbReference type="EC" id="3.4.23.-" evidence="2"/>
<feature type="transmembrane region" description="Helical" evidence="1">
    <location>
        <begin position="6"/>
        <end position="24"/>
    </location>
</feature>